<sequence length="284" mass="31205">MACVGNLHSFIIERQKLLLVDRPDLYHVADEFKRVMAEFETTHPRTDFTYPTTAQSYQQRFIEDSAGVCIGTGVSASTGPSNFAGRLKSWLALALSGLRCGSGGSVDECRACLSVHAAPQLLLPLIPRTRQHNTHSVSYSGELEMQGVARGRLEFTTNSDVSRQSFSFLREQSRESKKSRDKLLKNLGPFAMMVPVPGPAAKTPGLLAIVYHGPLVALRFDPEAQPKYLAIGPNGLLHASEHLSASCLFLLRLCRPPSLPSARENRNMQRMMQLDVAPRAEACA</sequence>
<protein>
    <submittedName>
        <fullName evidence="1">Uncharacterized protein</fullName>
    </submittedName>
</protein>
<reference evidence="2" key="1">
    <citation type="journal article" date="2018" name="Nat. Microbiol.">
        <title>Leveraging single-cell genomics to expand the fungal tree of life.</title>
        <authorList>
            <person name="Ahrendt S.R."/>
            <person name="Quandt C.A."/>
            <person name="Ciobanu D."/>
            <person name="Clum A."/>
            <person name="Salamov A."/>
            <person name="Andreopoulos B."/>
            <person name="Cheng J.F."/>
            <person name="Woyke T."/>
            <person name="Pelin A."/>
            <person name="Henrissat B."/>
            <person name="Reynolds N.K."/>
            <person name="Benny G.L."/>
            <person name="Smith M.E."/>
            <person name="James T.Y."/>
            <person name="Grigoriev I.V."/>
        </authorList>
    </citation>
    <scope>NUCLEOTIDE SEQUENCE [LARGE SCALE GENOMIC DNA]</scope>
</reference>
<evidence type="ECO:0000313" key="2">
    <source>
        <dbReference type="Proteomes" id="UP000269721"/>
    </source>
</evidence>
<keyword evidence="2" id="KW-1185">Reference proteome</keyword>
<dbReference type="Proteomes" id="UP000269721">
    <property type="component" value="Unassembled WGS sequence"/>
</dbReference>
<dbReference type="AlphaFoldDB" id="A0A4P9WJV0"/>
<dbReference type="EMBL" id="KZ994393">
    <property type="protein sequence ID" value="RKO93054.1"/>
    <property type="molecule type" value="Genomic_DNA"/>
</dbReference>
<organism evidence="1 2">
    <name type="scientific">Blyttiomyces helicus</name>
    <dbReference type="NCBI Taxonomy" id="388810"/>
    <lineage>
        <taxon>Eukaryota</taxon>
        <taxon>Fungi</taxon>
        <taxon>Fungi incertae sedis</taxon>
        <taxon>Chytridiomycota</taxon>
        <taxon>Chytridiomycota incertae sedis</taxon>
        <taxon>Chytridiomycetes</taxon>
        <taxon>Chytridiomycetes incertae sedis</taxon>
        <taxon>Blyttiomyces</taxon>
    </lineage>
</organism>
<evidence type="ECO:0000313" key="1">
    <source>
        <dbReference type="EMBL" id="RKO93054.1"/>
    </source>
</evidence>
<gene>
    <name evidence="1" type="ORF">BDK51DRAFT_47718</name>
</gene>
<accession>A0A4P9WJV0</accession>
<proteinExistence type="predicted"/>
<name>A0A4P9WJV0_9FUNG</name>